<name>A0A164VWU8_9AGAM</name>
<feature type="region of interest" description="Disordered" evidence="1">
    <location>
        <begin position="31"/>
        <end position="79"/>
    </location>
</feature>
<keyword evidence="4" id="KW-1185">Reference proteome</keyword>
<feature type="compositionally biased region" description="Low complexity" evidence="1">
    <location>
        <begin position="331"/>
        <end position="351"/>
    </location>
</feature>
<dbReference type="Proteomes" id="UP000076722">
    <property type="component" value="Unassembled WGS sequence"/>
</dbReference>
<feature type="compositionally biased region" description="Polar residues" evidence="1">
    <location>
        <begin position="187"/>
        <end position="203"/>
    </location>
</feature>
<reference evidence="3 4" key="1">
    <citation type="journal article" date="2016" name="Mol. Biol. Evol.">
        <title>Comparative Genomics of Early-Diverging Mushroom-Forming Fungi Provides Insights into the Origins of Lignocellulose Decay Capabilities.</title>
        <authorList>
            <person name="Nagy L.G."/>
            <person name="Riley R."/>
            <person name="Tritt A."/>
            <person name="Adam C."/>
            <person name="Daum C."/>
            <person name="Floudas D."/>
            <person name="Sun H."/>
            <person name="Yadav J.S."/>
            <person name="Pangilinan J."/>
            <person name="Larsson K.H."/>
            <person name="Matsuura K."/>
            <person name="Barry K."/>
            <person name="Labutti K."/>
            <person name="Kuo R."/>
            <person name="Ohm R.A."/>
            <person name="Bhattacharya S.S."/>
            <person name="Shirouzu T."/>
            <person name="Yoshinaga Y."/>
            <person name="Martin F.M."/>
            <person name="Grigoriev I.V."/>
            <person name="Hibbett D.S."/>
        </authorList>
    </citation>
    <scope>NUCLEOTIDE SEQUENCE [LARGE SCALE GENOMIC DNA]</scope>
    <source>
        <strain evidence="3 4">HHB9708</strain>
    </source>
</reference>
<organism evidence="3 4">
    <name type="scientific">Sistotremastrum niveocremeum HHB9708</name>
    <dbReference type="NCBI Taxonomy" id="1314777"/>
    <lineage>
        <taxon>Eukaryota</taxon>
        <taxon>Fungi</taxon>
        <taxon>Dikarya</taxon>
        <taxon>Basidiomycota</taxon>
        <taxon>Agaricomycotina</taxon>
        <taxon>Agaricomycetes</taxon>
        <taxon>Sistotremastrales</taxon>
        <taxon>Sistotremastraceae</taxon>
        <taxon>Sertulicium</taxon>
        <taxon>Sertulicium niveocremeum</taxon>
    </lineage>
</organism>
<gene>
    <name evidence="3" type="ORF">SISNIDRAFT_453472</name>
</gene>
<feature type="transmembrane region" description="Helical" evidence="2">
    <location>
        <begin position="7"/>
        <end position="28"/>
    </location>
</feature>
<feature type="compositionally biased region" description="Polar residues" evidence="1">
    <location>
        <begin position="295"/>
        <end position="309"/>
    </location>
</feature>
<feature type="compositionally biased region" description="Low complexity" evidence="1">
    <location>
        <begin position="117"/>
        <end position="130"/>
    </location>
</feature>
<keyword evidence="2" id="KW-0472">Membrane</keyword>
<protein>
    <submittedName>
        <fullName evidence="3">Uncharacterized protein</fullName>
    </submittedName>
</protein>
<evidence type="ECO:0000256" key="2">
    <source>
        <dbReference type="SAM" id="Phobius"/>
    </source>
</evidence>
<keyword evidence="2" id="KW-0812">Transmembrane</keyword>
<evidence type="ECO:0000313" key="3">
    <source>
        <dbReference type="EMBL" id="KZS94541.1"/>
    </source>
</evidence>
<feature type="region of interest" description="Disordered" evidence="1">
    <location>
        <begin position="267"/>
        <end position="421"/>
    </location>
</feature>
<dbReference type="EMBL" id="KV419404">
    <property type="protein sequence ID" value="KZS94541.1"/>
    <property type="molecule type" value="Genomic_DNA"/>
</dbReference>
<feature type="region of interest" description="Disordered" evidence="1">
    <location>
        <begin position="104"/>
        <end position="242"/>
    </location>
</feature>
<proteinExistence type="predicted"/>
<evidence type="ECO:0000256" key="1">
    <source>
        <dbReference type="SAM" id="MobiDB-lite"/>
    </source>
</evidence>
<feature type="compositionally biased region" description="Low complexity" evidence="1">
    <location>
        <begin position="31"/>
        <end position="46"/>
    </location>
</feature>
<dbReference type="OrthoDB" id="2564465at2759"/>
<dbReference type="AlphaFoldDB" id="A0A164VWU8"/>
<keyword evidence="2" id="KW-1133">Transmembrane helix</keyword>
<sequence>MGSSQSLLSAEGITSVAVVVGAVTLYALSSSRAPSTSTAATNPKPAQKSKKFKKSSSASASSSVANLKTETSGIPGGSDVLEKEAALGVSGTAPTVLAIPEIAASAAKPKKKKSKKATSSANASSTPALSESDAPTPEASGVLPAAGPSKPSKASAKKAAKQSSLAQSSKPDDDDAWTRVDRRKPSNIVTQVKTAGSESANVVTENETTATTTASSPTRETSSLADDDFAKDNEQPAVKQKTLAEKLAPKVRKTAVDDMLETPNQPQLARVIRVKPGPDEKPIAGYSWDDYEDVANSSSRLGGTLSSASYGADATTDDDEGWGVVRRNGPARRQSSHSASSSAPLRASSASETLTKKQRQNQAKREVEKEAKAAAEKERLERLATHRRELEKVKIAEQYKSKPKQKGGGMTASVDEQGKLV</sequence>
<feature type="compositionally biased region" description="Low complexity" evidence="1">
    <location>
        <begin position="204"/>
        <end position="223"/>
    </location>
</feature>
<feature type="compositionally biased region" description="Low complexity" evidence="1">
    <location>
        <begin position="143"/>
        <end position="154"/>
    </location>
</feature>
<accession>A0A164VWU8</accession>
<feature type="non-terminal residue" evidence="3">
    <location>
        <position position="421"/>
    </location>
</feature>
<feature type="compositionally biased region" description="Basic and acidic residues" evidence="1">
    <location>
        <begin position="363"/>
        <end position="400"/>
    </location>
</feature>
<evidence type="ECO:0000313" key="4">
    <source>
        <dbReference type="Proteomes" id="UP000076722"/>
    </source>
</evidence>